<evidence type="ECO:0000256" key="1">
    <source>
        <dbReference type="SAM" id="SignalP"/>
    </source>
</evidence>
<feature type="chain" id="PRO_5014792097" evidence="1">
    <location>
        <begin position="28"/>
        <end position="66"/>
    </location>
</feature>
<dbReference type="EMBL" id="GGFK01015094">
    <property type="protein sequence ID" value="MBW48415.1"/>
    <property type="molecule type" value="Transcribed_RNA"/>
</dbReference>
<reference evidence="2" key="1">
    <citation type="submission" date="2018-01" db="EMBL/GenBank/DDBJ databases">
        <title>An insight into the sialome of Amazonian anophelines.</title>
        <authorList>
            <person name="Ribeiro J.M."/>
            <person name="Scarpassa V."/>
            <person name="Calvo E."/>
        </authorList>
    </citation>
    <scope>NUCLEOTIDE SEQUENCE</scope>
    <source>
        <tissue evidence="2">Salivary glands</tissue>
    </source>
</reference>
<evidence type="ECO:0000313" key="2">
    <source>
        <dbReference type="EMBL" id="MBW48415.1"/>
    </source>
</evidence>
<name>A0A2M4B5U0_9DIPT</name>
<feature type="signal peptide" evidence="1">
    <location>
        <begin position="1"/>
        <end position="27"/>
    </location>
</feature>
<proteinExistence type="predicted"/>
<organism evidence="2">
    <name type="scientific">Anopheles triannulatus</name>
    <dbReference type="NCBI Taxonomy" id="58253"/>
    <lineage>
        <taxon>Eukaryota</taxon>
        <taxon>Metazoa</taxon>
        <taxon>Ecdysozoa</taxon>
        <taxon>Arthropoda</taxon>
        <taxon>Hexapoda</taxon>
        <taxon>Insecta</taxon>
        <taxon>Pterygota</taxon>
        <taxon>Neoptera</taxon>
        <taxon>Endopterygota</taxon>
        <taxon>Diptera</taxon>
        <taxon>Nematocera</taxon>
        <taxon>Culicoidea</taxon>
        <taxon>Culicidae</taxon>
        <taxon>Anophelinae</taxon>
        <taxon>Anopheles</taxon>
    </lineage>
</organism>
<dbReference type="AlphaFoldDB" id="A0A2M4B5U0"/>
<accession>A0A2M4B5U0</accession>
<sequence>MLAGVGFGGAVGGVSVVLLCPLLTGECSNDIVMKLCCSALGTFFAGWKCFAGTWMESEKHTRTGTT</sequence>
<keyword evidence="1" id="KW-0732">Signal</keyword>
<protein>
    <submittedName>
        <fullName evidence="2">Putative secreted protein</fullName>
    </submittedName>
</protein>